<dbReference type="Proteomes" id="UP001153069">
    <property type="component" value="Unassembled WGS sequence"/>
</dbReference>
<organism evidence="8 9">
    <name type="scientific">Seminavis robusta</name>
    <dbReference type="NCBI Taxonomy" id="568900"/>
    <lineage>
        <taxon>Eukaryota</taxon>
        <taxon>Sar</taxon>
        <taxon>Stramenopiles</taxon>
        <taxon>Ochrophyta</taxon>
        <taxon>Bacillariophyta</taxon>
        <taxon>Bacillariophyceae</taxon>
        <taxon>Bacillariophycidae</taxon>
        <taxon>Naviculales</taxon>
        <taxon>Naviculaceae</taxon>
        <taxon>Seminavis</taxon>
    </lineage>
</organism>
<name>A0A9N8DRZ2_9STRA</name>
<dbReference type="Pfam" id="PF00134">
    <property type="entry name" value="Cyclin_N"/>
    <property type="match status" value="1"/>
</dbReference>
<dbReference type="FunFam" id="1.10.472.10:FF:000001">
    <property type="entry name" value="G2/mitotic-specific cyclin"/>
    <property type="match status" value="1"/>
</dbReference>
<dbReference type="GO" id="GO:0016538">
    <property type="term" value="F:cyclin-dependent protein serine/threonine kinase regulator activity"/>
    <property type="evidence" value="ECO:0007669"/>
    <property type="project" value="InterPro"/>
</dbReference>
<keyword evidence="1" id="KW-0132">Cell division</keyword>
<evidence type="ECO:0000256" key="4">
    <source>
        <dbReference type="RuleBase" id="RU000383"/>
    </source>
</evidence>
<keyword evidence="3" id="KW-0131">Cell cycle</keyword>
<evidence type="ECO:0000259" key="7">
    <source>
        <dbReference type="SMART" id="SM01332"/>
    </source>
</evidence>
<dbReference type="PIRSF" id="PIRSF001771">
    <property type="entry name" value="Cyclin_A_B_D_E"/>
    <property type="match status" value="1"/>
</dbReference>
<comment type="similarity">
    <text evidence="4">Belongs to the cyclin family.</text>
</comment>
<dbReference type="Pfam" id="PF02984">
    <property type="entry name" value="Cyclin_C"/>
    <property type="match status" value="1"/>
</dbReference>
<dbReference type="InterPro" id="IPR006671">
    <property type="entry name" value="Cyclin_N"/>
</dbReference>
<dbReference type="SUPFAM" id="SSF47954">
    <property type="entry name" value="Cyclin-like"/>
    <property type="match status" value="2"/>
</dbReference>
<evidence type="ECO:0000313" key="9">
    <source>
        <dbReference type="Proteomes" id="UP001153069"/>
    </source>
</evidence>
<evidence type="ECO:0000256" key="1">
    <source>
        <dbReference type="ARBA" id="ARBA00022618"/>
    </source>
</evidence>
<dbReference type="InterPro" id="IPR004367">
    <property type="entry name" value="Cyclin_C-dom"/>
</dbReference>
<feature type="domain" description="Cyclin-like" evidence="6">
    <location>
        <begin position="271"/>
        <end position="351"/>
    </location>
</feature>
<dbReference type="InterPro" id="IPR039361">
    <property type="entry name" value="Cyclin"/>
</dbReference>
<comment type="caution">
    <text evidence="8">The sequence shown here is derived from an EMBL/GenBank/DDBJ whole genome shotgun (WGS) entry which is preliminary data.</text>
</comment>
<dbReference type="AlphaFoldDB" id="A0A9N8DRZ2"/>
<feature type="domain" description="Cyclin C-terminal" evidence="7">
    <location>
        <begin position="267"/>
        <end position="378"/>
    </location>
</feature>
<feature type="region of interest" description="Disordered" evidence="5">
    <location>
        <begin position="45"/>
        <end position="105"/>
    </location>
</feature>
<dbReference type="OrthoDB" id="285802at2759"/>
<evidence type="ECO:0000256" key="2">
    <source>
        <dbReference type="ARBA" id="ARBA00023127"/>
    </source>
</evidence>
<dbReference type="EMBL" id="CAICTM010000325">
    <property type="protein sequence ID" value="CAB9507962.1"/>
    <property type="molecule type" value="Genomic_DNA"/>
</dbReference>
<keyword evidence="9" id="KW-1185">Reference proteome</keyword>
<dbReference type="Gene3D" id="1.10.472.10">
    <property type="entry name" value="Cyclin-like"/>
    <property type="match status" value="2"/>
</dbReference>
<protein>
    <submittedName>
        <fullName evidence="8">B-type cyclin</fullName>
    </submittedName>
</protein>
<feature type="domain" description="Cyclin-like" evidence="6">
    <location>
        <begin position="166"/>
        <end position="258"/>
    </location>
</feature>
<dbReference type="SMART" id="SM00385">
    <property type="entry name" value="CYCLIN"/>
    <property type="match status" value="2"/>
</dbReference>
<dbReference type="GO" id="GO:0044772">
    <property type="term" value="P:mitotic cell cycle phase transition"/>
    <property type="evidence" value="ECO:0007669"/>
    <property type="project" value="InterPro"/>
</dbReference>
<dbReference type="InterPro" id="IPR046965">
    <property type="entry name" value="Cyclin_A/B-like"/>
</dbReference>
<dbReference type="InterPro" id="IPR013763">
    <property type="entry name" value="Cyclin-like_dom"/>
</dbReference>
<accession>A0A9N8DRZ2</accession>
<dbReference type="InterPro" id="IPR036915">
    <property type="entry name" value="Cyclin-like_sf"/>
</dbReference>
<proteinExistence type="inferred from homology"/>
<dbReference type="GO" id="GO:0051301">
    <property type="term" value="P:cell division"/>
    <property type="evidence" value="ECO:0007669"/>
    <property type="project" value="UniProtKB-KW"/>
</dbReference>
<evidence type="ECO:0000256" key="3">
    <source>
        <dbReference type="ARBA" id="ARBA00023306"/>
    </source>
</evidence>
<evidence type="ECO:0000259" key="6">
    <source>
        <dbReference type="SMART" id="SM00385"/>
    </source>
</evidence>
<dbReference type="SMART" id="SM01332">
    <property type="entry name" value="Cyclin_C"/>
    <property type="match status" value="1"/>
</dbReference>
<evidence type="ECO:0000256" key="5">
    <source>
        <dbReference type="SAM" id="MobiDB-lite"/>
    </source>
</evidence>
<evidence type="ECO:0000313" key="8">
    <source>
        <dbReference type="EMBL" id="CAB9507962.1"/>
    </source>
</evidence>
<dbReference type="PANTHER" id="PTHR10177">
    <property type="entry name" value="CYCLINS"/>
    <property type="match status" value="1"/>
</dbReference>
<reference evidence="8" key="1">
    <citation type="submission" date="2020-06" db="EMBL/GenBank/DDBJ databases">
        <authorList>
            <consortium name="Plant Systems Biology data submission"/>
        </authorList>
    </citation>
    <scope>NUCLEOTIDE SEQUENCE</scope>
    <source>
        <strain evidence="8">D6</strain>
    </source>
</reference>
<sequence>MTITLPRQPNASTAGYLAKKTTTTLSTANSRVPFQEVAINRNRKLFSPSLEQGNKKRFKSSRSDLSVKPQARPLQSRPFQAKPSSRSHLSAKPQARPLQSRPFRAKPIADIDKDDQTDPLGLAATVYAKEIFQNLREREVTLAPNPNYLSSGQPKICAEMLSILIDWLISVHERKSNKSGLEGGYSPETIYLTSNILHRFLSSVDIEREELQLVGVTAFFIASKYEDIYPPSLKELCCLCDDFYTEQQLLDMEVVILKTLEYRVSAPTSLNFLERFLKASKADSEMKSVACYMLDGTLLSYELLQYRPSELAAAAVFIARSNNTSTWNRTMEFYTGFNKSKVQSVAKTVVKMFRGTPLRAVHNKYARSRHGKVSLSFDFDSLCFVNSGGDW</sequence>
<keyword evidence="2 4" id="KW-0195">Cyclin</keyword>
<gene>
    <name evidence="8" type="ORF">SEMRO_326_G118260.1</name>
</gene>